<comment type="caution">
    <text evidence="6">The sequence shown here is derived from an EMBL/GenBank/DDBJ whole genome shotgun (WGS) entry which is preliminary data.</text>
</comment>
<dbReference type="GO" id="GO:0006913">
    <property type="term" value="P:nucleocytoplasmic transport"/>
    <property type="evidence" value="ECO:0007669"/>
    <property type="project" value="TreeGrafter"/>
</dbReference>
<accession>K0THQ1</accession>
<dbReference type="Proteomes" id="UP000266841">
    <property type="component" value="Unassembled WGS sequence"/>
</dbReference>
<dbReference type="SMART" id="SM00368">
    <property type="entry name" value="LRR_RI"/>
    <property type="match status" value="2"/>
</dbReference>
<keyword evidence="7" id="KW-1185">Reference proteome</keyword>
<evidence type="ECO:0000256" key="1">
    <source>
        <dbReference type="ARBA" id="ARBA00022468"/>
    </source>
</evidence>
<proteinExistence type="predicted"/>
<dbReference type="PANTHER" id="PTHR24113:SF12">
    <property type="entry name" value="RAN GTPASE-ACTIVATING PROTEIN 1"/>
    <property type="match status" value="1"/>
</dbReference>
<dbReference type="GO" id="GO:0005829">
    <property type="term" value="C:cytosol"/>
    <property type="evidence" value="ECO:0007669"/>
    <property type="project" value="TreeGrafter"/>
</dbReference>
<evidence type="ECO:0000313" key="7">
    <source>
        <dbReference type="Proteomes" id="UP000266841"/>
    </source>
</evidence>
<dbReference type="GO" id="GO:0031267">
    <property type="term" value="F:small GTPase binding"/>
    <property type="evidence" value="ECO:0007669"/>
    <property type="project" value="TreeGrafter"/>
</dbReference>
<gene>
    <name evidence="6" type="ORF">THAOC_05206</name>
</gene>
<dbReference type="PANTHER" id="PTHR24113">
    <property type="entry name" value="RAN GTPASE-ACTIVATING PROTEIN 1"/>
    <property type="match status" value="1"/>
</dbReference>
<dbReference type="GO" id="GO:0005096">
    <property type="term" value="F:GTPase activator activity"/>
    <property type="evidence" value="ECO:0007669"/>
    <property type="project" value="UniProtKB-KW"/>
</dbReference>
<evidence type="ECO:0000256" key="5">
    <source>
        <dbReference type="SAM" id="MobiDB-lite"/>
    </source>
</evidence>
<dbReference type="InterPro" id="IPR027038">
    <property type="entry name" value="RanGap"/>
</dbReference>
<dbReference type="OrthoDB" id="192312at2759"/>
<protein>
    <submittedName>
        <fullName evidence="6">Uncharacterized protein</fullName>
    </submittedName>
</protein>
<evidence type="ECO:0000256" key="3">
    <source>
        <dbReference type="ARBA" id="ARBA00022737"/>
    </source>
</evidence>
<organism evidence="6 7">
    <name type="scientific">Thalassiosira oceanica</name>
    <name type="common">Marine diatom</name>
    <dbReference type="NCBI Taxonomy" id="159749"/>
    <lineage>
        <taxon>Eukaryota</taxon>
        <taxon>Sar</taxon>
        <taxon>Stramenopiles</taxon>
        <taxon>Ochrophyta</taxon>
        <taxon>Bacillariophyta</taxon>
        <taxon>Coscinodiscophyceae</taxon>
        <taxon>Thalassiosirophycidae</taxon>
        <taxon>Thalassiosirales</taxon>
        <taxon>Thalassiosiraceae</taxon>
        <taxon>Thalassiosira</taxon>
    </lineage>
</organism>
<keyword evidence="4" id="KW-0175">Coiled coil</keyword>
<dbReference type="EMBL" id="AGNL01004721">
    <property type="protein sequence ID" value="EJK73181.1"/>
    <property type="molecule type" value="Genomic_DNA"/>
</dbReference>
<name>K0THQ1_THAOC</name>
<dbReference type="Gene3D" id="3.80.10.10">
    <property type="entry name" value="Ribonuclease Inhibitor"/>
    <property type="match status" value="1"/>
</dbReference>
<evidence type="ECO:0000256" key="4">
    <source>
        <dbReference type="SAM" id="Coils"/>
    </source>
</evidence>
<dbReference type="AlphaFoldDB" id="K0THQ1"/>
<feature type="region of interest" description="Disordered" evidence="5">
    <location>
        <begin position="1"/>
        <end position="25"/>
    </location>
</feature>
<evidence type="ECO:0000313" key="6">
    <source>
        <dbReference type="EMBL" id="EJK73181.1"/>
    </source>
</evidence>
<dbReference type="InterPro" id="IPR032675">
    <property type="entry name" value="LRR_dom_sf"/>
</dbReference>
<dbReference type="SUPFAM" id="SSF52047">
    <property type="entry name" value="RNI-like"/>
    <property type="match status" value="1"/>
</dbReference>
<evidence type="ECO:0000256" key="2">
    <source>
        <dbReference type="ARBA" id="ARBA00022614"/>
    </source>
</evidence>
<sequence length="517" mass="58283">MRSHNDGNERPRGNEAAHGPVAEADVTSRLSDLESMLWQALGRIGALEKKNKTMERESSALREDVDKVKDENRALKWTLRKLAGRLVHGVRNRVHIGSDDGQMIQDDVALFPHWRTLCEGLYDNINPHGTGMDISFETIQLNEDAMGKICSCLRGKNVREVAFTDIEFTNMRAAIQSLRTMLKYSPQVKSLVWSGIPIESVDDMALFAQMISERHSVLRKLDFCWNGEGNAQALLAGVDLSKYKRLYFKGNNLQTNGRADIPNLIASNAPLESLDLDSNNLNDDDAVQIAESLSQNSNLKELYLDRNNIHRRGKSALLRAIRDTSSMNALSDSNHTCQVVGLNFEVINTYGQWNRAFKIHDLMVERYRSGEGNVPYFNREMDGNGSVVLAPFIMESVHSRHTAIKEKYGYKVRGVSALGLLYELVRDWRMPELFSFKVGKTTPEAQGEVIRLGWSLTVGEVQGQCWSCDEKGLGGGAEHHCARAGYKSHQARWMVPRVGCLTKYFGKFNCAQQLWLW</sequence>
<feature type="coiled-coil region" evidence="4">
    <location>
        <begin position="44"/>
        <end position="71"/>
    </location>
</feature>
<keyword evidence="3" id="KW-0677">Repeat</keyword>
<keyword evidence="1" id="KW-0343">GTPase activation</keyword>
<dbReference type="GO" id="GO:0048471">
    <property type="term" value="C:perinuclear region of cytoplasm"/>
    <property type="evidence" value="ECO:0007669"/>
    <property type="project" value="TreeGrafter"/>
</dbReference>
<feature type="compositionally biased region" description="Basic and acidic residues" evidence="5">
    <location>
        <begin position="1"/>
        <end position="15"/>
    </location>
</feature>
<reference evidence="6 7" key="1">
    <citation type="journal article" date="2012" name="Genome Biol.">
        <title>Genome and low-iron response of an oceanic diatom adapted to chronic iron limitation.</title>
        <authorList>
            <person name="Lommer M."/>
            <person name="Specht M."/>
            <person name="Roy A.S."/>
            <person name="Kraemer L."/>
            <person name="Andreson R."/>
            <person name="Gutowska M.A."/>
            <person name="Wolf J."/>
            <person name="Bergner S.V."/>
            <person name="Schilhabel M.B."/>
            <person name="Klostermeier U.C."/>
            <person name="Beiko R.G."/>
            <person name="Rosenstiel P."/>
            <person name="Hippler M."/>
            <person name="Laroche J."/>
        </authorList>
    </citation>
    <scope>NUCLEOTIDE SEQUENCE [LARGE SCALE GENOMIC DNA]</scope>
    <source>
        <strain evidence="6 7">CCMP1005</strain>
    </source>
</reference>
<dbReference type="GO" id="GO:0005634">
    <property type="term" value="C:nucleus"/>
    <property type="evidence" value="ECO:0007669"/>
    <property type="project" value="TreeGrafter"/>
</dbReference>
<keyword evidence="2" id="KW-0433">Leucine-rich repeat</keyword>